<keyword evidence="2" id="KW-1185">Reference proteome</keyword>
<proteinExistence type="predicted"/>
<dbReference type="EMBL" id="JARBHB010000016">
    <property type="protein sequence ID" value="KAJ8866335.1"/>
    <property type="molecule type" value="Genomic_DNA"/>
</dbReference>
<evidence type="ECO:0000313" key="1">
    <source>
        <dbReference type="EMBL" id="KAJ8866335.1"/>
    </source>
</evidence>
<sequence>MPNCVPSDFVVIGFSGLRPTVAVAKTYTIQRHDGNTARLARRSDEALGVRVSVARIAPSLLDLGRATTSPPTKANRVRFPAGSLAGFRLWESCRTMPLIGGFSRVSPVSPAIAFRRCSILNLFHPHRLSKPLTLLSYCEEPFISIVLRCGQALVSVKRFHSLTVSDICVRGLAPYLGEQGSFPVRVRFPDFCTRESCRTMPLVGRVFSRISPPPPRLCTPGLHRIPSLHVHRCSKIPFVQSRPRPPQSNTTSADENQYIGNSPPCTHIHYLPKSNWAPVHNVCSVVVTLSESRRATSCGYTSSHPVWHALYECLQDIHGDSSPFLLQPFHELSNGFWPRLTSPHPAIQFVLKMLYRVEVGALGGPVQLAIIVIGVPLHGSP</sequence>
<organism evidence="1 2">
    <name type="scientific">Dryococelus australis</name>
    <dbReference type="NCBI Taxonomy" id="614101"/>
    <lineage>
        <taxon>Eukaryota</taxon>
        <taxon>Metazoa</taxon>
        <taxon>Ecdysozoa</taxon>
        <taxon>Arthropoda</taxon>
        <taxon>Hexapoda</taxon>
        <taxon>Insecta</taxon>
        <taxon>Pterygota</taxon>
        <taxon>Neoptera</taxon>
        <taxon>Polyneoptera</taxon>
        <taxon>Phasmatodea</taxon>
        <taxon>Verophasmatodea</taxon>
        <taxon>Anareolatae</taxon>
        <taxon>Phasmatidae</taxon>
        <taxon>Eurycanthinae</taxon>
        <taxon>Dryococelus</taxon>
    </lineage>
</organism>
<name>A0ABQ9G1H7_9NEOP</name>
<reference evidence="1 2" key="1">
    <citation type="submission" date="2023-02" db="EMBL/GenBank/DDBJ databases">
        <title>LHISI_Scaffold_Assembly.</title>
        <authorList>
            <person name="Stuart O.P."/>
            <person name="Cleave R."/>
            <person name="Magrath M.J.L."/>
            <person name="Mikheyev A.S."/>
        </authorList>
    </citation>
    <scope>NUCLEOTIDE SEQUENCE [LARGE SCALE GENOMIC DNA]</scope>
    <source>
        <strain evidence="1">Daus_M_001</strain>
        <tissue evidence="1">Leg muscle</tissue>
    </source>
</reference>
<accession>A0ABQ9G1H7</accession>
<evidence type="ECO:0000313" key="2">
    <source>
        <dbReference type="Proteomes" id="UP001159363"/>
    </source>
</evidence>
<dbReference type="Proteomes" id="UP001159363">
    <property type="component" value="Chromosome 15"/>
</dbReference>
<gene>
    <name evidence="1" type="ORF">PR048_032178</name>
</gene>
<comment type="caution">
    <text evidence="1">The sequence shown here is derived from an EMBL/GenBank/DDBJ whole genome shotgun (WGS) entry which is preliminary data.</text>
</comment>
<protein>
    <submittedName>
        <fullName evidence="1">Uncharacterized protein</fullName>
    </submittedName>
</protein>